<accession>A0ACC1QNU7</accession>
<dbReference type="EMBL" id="JANAKD010001168">
    <property type="protein sequence ID" value="KAJ3482515.1"/>
    <property type="molecule type" value="Genomic_DNA"/>
</dbReference>
<comment type="caution">
    <text evidence="1">The sequence shown here is derived from an EMBL/GenBank/DDBJ whole genome shotgun (WGS) entry which is preliminary data.</text>
</comment>
<gene>
    <name evidence="1" type="ORF">NLG97_g7545</name>
</gene>
<protein>
    <submittedName>
        <fullName evidence="1">Uncharacterized protein</fullName>
    </submittedName>
</protein>
<evidence type="ECO:0000313" key="1">
    <source>
        <dbReference type="EMBL" id="KAJ3482515.1"/>
    </source>
</evidence>
<reference evidence="1" key="1">
    <citation type="submission" date="2022-07" db="EMBL/GenBank/DDBJ databases">
        <title>Genome Sequence of Lecanicillium saksenae.</title>
        <authorList>
            <person name="Buettner E."/>
        </authorList>
    </citation>
    <scope>NUCLEOTIDE SEQUENCE</scope>
    <source>
        <strain evidence="1">VT-O1</strain>
    </source>
</reference>
<dbReference type="Proteomes" id="UP001148737">
    <property type="component" value="Unassembled WGS sequence"/>
</dbReference>
<organism evidence="1 2">
    <name type="scientific">Lecanicillium saksenae</name>
    <dbReference type="NCBI Taxonomy" id="468837"/>
    <lineage>
        <taxon>Eukaryota</taxon>
        <taxon>Fungi</taxon>
        <taxon>Dikarya</taxon>
        <taxon>Ascomycota</taxon>
        <taxon>Pezizomycotina</taxon>
        <taxon>Sordariomycetes</taxon>
        <taxon>Hypocreomycetidae</taxon>
        <taxon>Hypocreales</taxon>
        <taxon>Cordycipitaceae</taxon>
        <taxon>Lecanicillium</taxon>
    </lineage>
</organism>
<sequence length="579" mass="63833">MKLATYLFKRLQQLGVDSMHGVPGDFNLTLLDYVEPAGLRWVGSANELNAGYAADAYSRVKGIGAIVTTFGVGELSAINAIAGAFAERAPVVHIVGIPSRPMQDNRVPVHHTFKDGNFDRFAQAQALFTVAQARLWDPRTSADQIDECLRQCLHHSRPVYIEVPVDMVHAQIPDERLETPLQLVSHEPTRSQDRLIGRILDKIHSAKKPIIMMDGESRGIGIVQDVQDFSKATGWPTYVAGFAKGLLDETQPNFHGIYKAKFGEPEAEAFFKDADLILCFGPHFSTTNSFATTAIPNPATTISFSHNETGFQGELIRDSPAKYVVPKLLQAVDLGKAKAVYTTYPSLPRDSLLPLSEVPADAPLAQDRLWKLVGNFLRPGDILMAETGTSAYGSRIIPLPKHAQYFSCVTWLSIGYMLPAAQGAAMATEELIKASKLDSDVKNPRTILFIGDGSFQMTTQELATIVRHNLNVIVVLVNNDGYTVERCIHGKDETYNGISHWNYLKAPALFGARDDAYTATARTYGELQKVFSDEKLTDGEGLRMVEIFLDRDDAPPGPLFDYMEVQKAGNGILFEKDEE</sequence>
<evidence type="ECO:0000313" key="2">
    <source>
        <dbReference type="Proteomes" id="UP001148737"/>
    </source>
</evidence>
<name>A0ACC1QNU7_9HYPO</name>
<keyword evidence="2" id="KW-1185">Reference proteome</keyword>
<proteinExistence type="predicted"/>